<protein>
    <recommendedName>
        <fullName evidence="2">DUF1559 domain-containing protein</fullName>
    </recommendedName>
</protein>
<dbReference type="RefSeq" id="WP_207395979.1">
    <property type="nucleotide sequence ID" value="NZ_JABRWO010000004.1"/>
</dbReference>
<keyword evidence="1" id="KW-1133">Transmembrane helix</keyword>
<comment type="caution">
    <text evidence="3">The sequence shown here is derived from an EMBL/GenBank/DDBJ whole genome shotgun (WGS) entry which is preliminary data.</text>
</comment>
<dbReference type="InterPro" id="IPR012902">
    <property type="entry name" value="N_methyl_site"/>
</dbReference>
<dbReference type="InterPro" id="IPR027558">
    <property type="entry name" value="Pre_pil_HX9DG_C"/>
</dbReference>
<dbReference type="EMBL" id="JABRWO010000004">
    <property type="protein sequence ID" value="MBA2114516.1"/>
    <property type="molecule type" value="Genomic_DNA"/>
</dbReference>
<feature type="domain" description="DUF1559" evidence="2">
    <location>
        <begin position="34"/>
        <end position="308"/>
    </location>
</feature>
<gene>
    <name evidence="3" type="ORF">HOV93_16820</name>
</gene>
<keyword evidence="1" id="KW-0812">Transmembrane</keyword>
<dbReference type="NCBIfam" id="TIGR02532">
    <property type="entry name" value="IV_pilin_GFxxxE"/>
    <property type="match status" value="1"/>
</dbReference>
<evidence type="ECO:0000259" key="2">
    <source>
        <dbReference type="Pfam" id="PF07596"/>
    </source>
</evidence>
<dbReference type="PANTHER" id="PTHR30093:SF2">
    <property type="entry name" value="TYPE II SECRETION SYSTEM PROTEIN H"/>
    <property type="match status" value="1"/>
</dbReference>
<dbReference type="SUPFAM" id="SSF54523">
    <property type="entry name" value="Pili subunits"/>
    <property type="match status" value="1"/>
</dbReference>
<dbReference type="AlphaFoldDB" id="A0A7V9A715"/>
<dbReference type="Proteomes" id="UP000551616">
    <property type="component" value="Unassembled WGS sequence"/>
</dbReference>
<keyword evidence="4" id="KW-1185">Reference proteome</keyword>
<sequence>MRHQVKRVGFTLVELLVVIAIIGVLIALLLPAVQQAREAARRTSCRNKMKQLGLALHNYHDTFNVFPSGNMSRSGSTTDCTPDGDQCQDGMASWTVLILPFIEQGNLYEQFDFRQPLYWGFNDDFTGTNPSCGTNDNFVPQTTSVDAFHCPSDPLASGGSLTNNYMGVMGGDTYPGNNNGTAYNCRMNNTRLNYNNGMLYLNSKTGFHSATDGTSNVYLIGESKYLFQPSFCCETATWASSARINNDDSLLLNIVACTFQPNTGDSPLNNNVHMWDEMPGTVGSWHPGGCHMAMGDASVHFISENIDITTHRNLSKRSDGYPIGGLGQL</sequence>
<evidence type="ECO:0000256" key="1">
    <source>
        <dbReference type="SAM" id="Phobius"/>
    </source>
</evidence>
<accession>A0A7V9A715</accession>
<proteinExistence type="predicted"/>
<evidence type="ECO:0000313" key="3">
    <source>
        <dbReference type="EMBL" id="MBA2114516.1"/>
    </source>
</evidence>
<dbReference type="NCBIfam" id="TIGR04294">
    <property type="entry name" value="pre_pil_HX9DG"/>
    <property type="match status" value="1"/>
</dbReference>
<organism evidence="3 4">
    <name type="scientific">Bremerella alba</name>
    <dbReference type="NCBI Taxonomy" id="980252"/>
    <lineage>
        <taxon>Bacteria</taxon>
        <taxon>Pseudomonadati</taxon>
        <taxon>Planctomycetota</taxon>
        <taxon>Planctomycetia</taxon>
        <taxon>Pirellulales</taxon>
        <taxon>Pirellulaceae</taxon>
        <taxon>Bremerella</taxon>
    </lineage>
</organism>
<dbReference type="Gene3D" id="3.30.700.10">
    <property type="entry name" value="Glycoprotein, Type 4 Pilin"/>
    <property type="match status" value="1"/>
</dbReference>
<reference evidence="3 4" key="1">
    <citation type="submission" date="2020-05" db="EMBL/GenBank/DDBJ databases">
        <title>Bremerella alba sp. nov., a novel planctomycete isolated from the surface of the macroalga Fucus spiralis.</title>
        <authorList>
            <person name="Godinho O."/>
            <person name="Botelho R."/>
            <person name="Albuquerque L."/>
            <person name="Wiegand S."/>
            <person name="Da Costa M.S."/>
            <person name="Lobo-Da-Cunha A."/>
            <person name="Jogler C."/>
            <person name="Lage O.M."/>
        </authorList>
    </citation>
    <scope>NUCLEOTIDE SEQUENCE [LARGE SCALE GENOMIC DNA]</scope>
    <source>
        <strain evidence="3 4">FF15</strain>
    </source>
</reference>
<feature type="transmembrane region" description="Helical" evidence="1">
    <location>
        <begin position="12"/>
        <end position="33"/>
    </location>
</feature>
<dbReference type="InterPro" id="IPR011453">
    <property type="entry name" value="DUF1559"/>
</dbReference>
<keyword evidence="1" id="KW-0472">Membrane</keyword>
<evidence type="ECO:0000313" key="4">
    <source>
        <dbReference type="Proteomes" id="UP000551616"/>
    </source>
</evidence>
<name>A0A7V9A715_9BACT</name>
<dbReference type="Pfam" id="PF07596">
    <property type="entry name" value="SBP_bac_10"/>
    <property type="match status" value="1"/>
</dbReference>
<dbReference type="Pfam" id="PF07963">
    <property type="entry name" value="N_methyl"/>
    <property type="match status" value="1"/>
</dbReference>
<dbReference type="PANTHER" id="PTHR30093">
    <property type="entry name" value="GENERAL SECRETION PATHWAY PROTEIN G"/>
    <property type="match status" value="1"/>
</dbReference>
<dbReference type="InterPro" id="IPR045584">
    <property type="entry name" value="Pilin-like"/>
</dbReference>